<protein>
    <submittedName>
        <fullName evidence="2">Coiled-coil domain containing 84</fullName>
    </submittedName>
</protein>
<keyword evidence="1" id="KW-0175">Coiled coil</keyword>
<reference evidence="2" key="2">
    <citation type="submission" date="2025-09" db="UniProtKB">
        <authorList>
            <consortium name="Ensembl"/>
        </authorList>
    </citation>
    <scope>IDENTIFICATION</scope>
</reference>
<sequence>MQNGRQCIYRTGPSQRHLCRRTSFVGRRHVYSAAHRQSLQLALRRLHDKVEAARAALGGAAVPEHRRATERFWREHRAEAALRPRFLVTAEEYARFSEALARALAAHEEREDERIREMAARIREAERRQQETVRAALEVGAAPAAEVGCSCMARGSISPRQLMCLPYDLGAKPPWLIEEEEEVGSQQQIGPSYEEFLKESEWLLEEKQKLKKLPADRVGANFDHNSETGASWLPSFGRVWNQGRRWQSRHQFRAESGEKKKR</sequence>
<name>A0A8C6YVK8_NOTPE</name>
<feature type="coiled-coil region" evidence="1">
    <location>
        <begin position="108"/>
        <end position="135"/>
    </location>
</feature>
<dbReference type="PANTHER" id="PTHR31198">
    <property type="entry name" value="COILED-COIL DOMAIN-CONTAINING PROTEIN 84"/>
    <property type="match status" value="1"/>
</dbReference>
<dbReference type="Proteomes" id="UP000694420">
    <property type="component" value="Unplaced"/>
</dbReference>
<evidence type="ECO:0000313" key="3">
    <source>
        <dbReference type="Proteomes" id="UP000694420"/>
    </source>
</evidence>
<evidence type="ECO:0000313" key="2">
    <source>
        <dbReference type="Ensembl" id="ENSNPEP00000004331.1"/>
    </source>
</evidence>
<organism evidence="2 3">
    <name type="scientific">Nothoprocta perdicaria</name>
    <name type="common">Chilean tinamou</name>
    <name type="synonym">Crypturus perdicarius</name>
    <dbReference type="NCBI Taxonomy" id="30464"/>
    <lineage>
        <taxon>Eukaryota</taxon>
        <taxon>Metazoa</taxon>
        <taxon>Chordata</taxon>
        <taxon>Craniata</taxon>
        <taxon>Vertebrata</taxon>
        <taxon>Euteleostomi</taxon>
        <taxon>Archelosauria</taxon>
        <taxon>Archosauria</taxon>
        <taxon>Dinosauria</taxon>
        <taxon>Saurischia</taxon>
        <taxon>Theropoda</taxon>
        <taxon>Coelurosauria</taxon>
        <taxon>Aves</taxon>
        <taxon>Palaeognathae</taxon>
        <taxon>Tinamiformes</taxon>
        <taxon>Tinamidae</taxon>
        <taxon>Nothoprocta</taxon>
    </lineage>
</organism>
<evidence type="ECO:0000256" key="1">
    <source>
        <dbReference type="SAM" id="Coils"/>
    </source>
</evidence>
<dbReference type="InterPro" id="IPR028015">
    <property type="entry name" value="CCDC84-like"/>
</dbReference>
<accession>A0A8C6YVK8</accession>
<dbReference type="Ensembl" id="ENSNPET00000004430.1">
    <property type="protein sequence ID" value="ENSNPEP00000004331.1"/>
    <property type="gene ID" value="ENSNPEG00000003305.1"/>
</dbReference>
<reference evidence="2" key="1">
    <citation type="submission" date="2025-08" db="UniProtKB">
        <authorList>
            <consortium name="Ensembl"/>
        </authorList>
    </citation>
    <scope>IDENTIFICATION</scope>
</reference>
<proteinExistence type="predicted"/>
<keyword evidence="3" id="KW-1185">Reference proteome</keyword>
<dbReference type="Pfam" id="PF14968">
    <property type="entry name" value="CCDC84"/>
    <property type="match status" value="3"/>
</dbReference>
<dbReference type="AlphaFoldDB" id="A0A8C6YVK8"/>
<dbReference type="PANTHER" id="PTHR31198:SF1">
    <property type="entry name" value="CENTROSOMAL AT-AC SPLICING FACTOR"/>
    <property type="match status" value="1"/>
</dbReference>